<evidence type="ECO:0000313" key="3">
    <source>
        <dbReference type="Proteomes" id="UP000279029"/>
    </source>
</evidence>
<name>A0A3P7RS39_9FIRM</name>
<evidence type="ECO:0000313" key="2">
    <source>
        <dbReference type="EMBL" id="VDN45842.1"/>
    </source>
</evidence>
<protein>
    <recommendedName>
        <fullName evidence="4">Divergent PAP2 family protein</fullName>
    </recommendedName>
</protein>
<keyword evidence="3" id="KW-1185">Reference proteome</keyword>
<dbReference type="InterPro" id="IPR003832">
    <property type="entry name" value="DUF212"/>
</dbReference>
<feature type="transmembrane region" description="Helical" evidence="1">
    <location>
        <begin position="74"/>
        <end position="96"/>
    </location>
</feature>
<dbReference type="KEGG" id="cbar:PATL70BA_0007"/>
<keyword evidence="1" id="KW-0472">Membrane</keyword>
<dbReference type="Proteomes" id="UP000279029">
    <property type="component" value="Chromosome"/>
</dbReference>
<dbReference type="PANTHER" id="PTHR31446">
    <property type="entry name" value="ACID PHOSPHATASE/VANADIUM-DEPENDENT HALOPEROXIDASE-RELATED PROTEIN"/>
    <property type="match status" value="1"/>
</dbReference>
<proteinExistence type="predicted"/>
<dbReference type="PANTHER" id="PTHR31446:SF29">
    <property type="entry name" value="ACID PHOSPHATASE_VANADIUM-DEPENDENT HALOPEROXIDASE-RELATED PROTEIN"/>
    <property type="match status" value="1"/>
</dbReference>
<dbReference type="EMBL" id="LR130778">
    <property type="protein sequence ID" value="VDN45842.1"/>
    <property type="molecule type" value="Genomic_DNA"/>
</dbReference>
<sequence>MNEISDLLTNRVFLSAMIAWFIAQSIKITWILIKEKRFDVGRIMGSGGMPSAHSASVVATTFCIGKIMGFNSPMFGFAGMMSFIVMYDAANVRMAAGKQAKLINRIIKELGEHRFSMYKELKELLGHTYLEVFVGGLLGMIVGLNMA</sequence>
<dbReference type="OrthoDB" id="9792681at2"/>
<feature type="transmembrane region" description="Helical" evidence="1">
    <location>
        <begin position="124"/>
        <end position="144"/>
    </location>
</feature>
<reference evidence="2 3" key="1">
    <citation type="submission" date="2018-09" db="EMBL/GenBank/DDBJ databases">
        <authorList>
            <person name="Postec A."/>
        </authorList>
    </citation>
    <scope>NUCLEOTIDE SEQUENCE [LARGE SCALE GENOMIC DNA]</scope>
    <source>
        <strain evidence="2">70B-A</strain>
    </source>
</reference>
<dbReference type="Pfam" id="PF02681">
    <property type="entry name" value="DUF212"/>
    <property type="match status" value="1"/>
</dbReference>
<keyword evidence="1" id="KW-0812">Transmembrane</keyword>
<gene>
    <name evidence="2" type="ORF">PATL70BA_0007</name>
</gene>
<dbReference type="AlphaFoldDB" id="A0A3P7RS39"/>
<keyword evidence="1" id="KW-1133">Transmembrane helix</keyword>
<accession>A0A3P7RS39</accession>
<feature type="transmembrane region" description="Helical" evidence="1">
    <location>
        <begin position="12"/>
        <end position="33"/>
    </location>
</feature>
<evidence type="ECO:0008006" key="4">
    <source>
        <dbReference type="Google" id="ProtNLM"/>
    </source>
</evidence>
<organism evidence="2 3">
    <name type="scientific">Petrocella atlantisensis</name>
    <dbReference type="NCBI Taxonomy" id="2173034"/>
    <lineage>
        <taxon>Bacteria</taxon>
        <taxon>Bacillati</taxon>
        <taxon>Bacillota</taxon>
        <taxon>Clostridia</taxon>
        <taxon>Lachnospirales</taxon>
        <taxon>Vallitaleaceae</taxon>
        <taxon>Petrocella</taxon>
    </lineage>
</organism>
<dbReference type="RefSeq" id="WP_125135441.1">
    <property type="nucleotide sequence ID" value="NZ_LR130778.1"/>
</dbReference>
<evidence type="ECO:0000256" key="1">
    <source>
        <dbReference type="SAM" id="Phobius"/>
    </source>
</evidence>